<proteinExistence type="predicted"/>
<comment type="caution">
    <text evidence="2">The sequence shown here is derived from an EMBL/GenBank/DDBJ whole genome shotgun (WGS) entry which is preliminary data.</text>
</comment>
<feature type="non-terminal residue" evidence="2">
    <location>
        <position position="101"/>
    </location>
</feature>
<keyword evidence="1" id="KW-1133">Transmembrane helix</keyword>
<evidence type="ECO:0000256" key="1">
    <source>
        <dbReference type="SAM" id="Phobius"/>
    </source>
</evidence>
<keyword evidence="1" id="KW-0472">Membrane</keyword>
<protein>
    <submittedName>
        <fullName evidence="2">Tripartite tricarboxylate transporter TctB family protein</fullName>
    </submittedName>
</protein>
<sequence>MTFQTEIEQPEDFGARGPSRRAVEVVVSLLLIGLAAAVLWDSYGRGAGWDGGPQSGFFPARVGWLFLAGSVFLLVQAFREKAEVLVTWAQLAMVAKVFVPL</sequence>
<feature type="transmembrane region" description="Helical" evidence="1">
    <location>
        <begin position="60"/>
        <end position="78"/>
    </location>
</feature>
<name>A0A4Q0M2N2_9HYPH</name>
<accession>A0A4Q0M2N2</accession>
<dbReference type="EMBL" id="RYFI01000041">
    <property type="protein sequence ID" value="RXF66973.1"/>
    <property type="molecule type" value="Genomic_DNA"/>
</dbReference>
<dbReference type="Proteomes" id="UP000289708">
    <property type="component" value="Unassembled WGS sequence"/>
</dbReference>
<gene>
    <name evidence="2" type="ORF">EK403_21865</name>
</gene>
<feature type="transmembrane region" description="Helical" evidence="1">
    <location>
        <begin position="21"/>
        <end position="40"/>
    </location>
</feature>
<evidence type="ECO:0000313" key="2">
    <source>
        <dbReference type="EMBL" id="RXF66973.1"/>
    </source>
</evidence>
<keyword evidence="3" id="KW-1185">Reference proteome</keyword>
<dbReference type="AlphaFoldDB" id="A0A4Q0M2N2"/>
<organism evidence="2 3">
    <name type="scientific">Hansschlegelia zhihuaiae</name>
    <dbReference type="NCBI Taxonomy" id="405005"/>
    <lineage>
        <taxon>Bacteria</taxon>
        <taxon>Pseudomonadati</taxon>
        <taxon>Pseudomonadota</taxon>
        <taxon>Alphaproteobacteria</taxon>
        <taxon>Hyphomicrobiales</taxon>
        <taxon>Methylopilaceae</taxon>
        <taxon>Hansschlegelia</taxon>
    </lineage>
</organism>
<keyword evidence="1" id="KW-0812">Transmembrane</keyword>
<evidence type="ECO:0000313" key="3">
    <source>
        <dbReference type="Proteomes" id="UP000289708"/>
    </source>
</evidence>
<reference evidence="2 3" key="1">
    <citation type="submission" date="2018-12" db="EMBL/GenBank/DDBJ databases">
        <title>bacterium Hansschlegelia zhihuaiae S113.</title>
        <authorList>
            <person name="He J."/>
        </authorList>
    </citation>
    <scope>NUCLEOTIDE SEQUENCE [LARGE SCALE GENOMIC DNA]</scope>
    <source>
        <strain evidence="2 3">S 113</strain>
    </source>
</reference>